<dbReference type="EMBL" id="JAEPRB010000011">
    <property type="protein sequence ID" value="KAG2226994.1"/>
    <property type="molecule type" value="Genomic_DNA"/>
</dbReference>
<evidence type="ECO:0000256" key="1">
    <source>
        <dbReference type="ARBA" id="ARBA00006484"/>
    </source>
</evidence>
<dbReference type="Pfam" id="PF00106">
    <property type="entry name" value="adh_short"/>
    <property type="match status" value="1"/>
</dbReference>
<organism evidence="4 5">
    <name type="scientific">Circinella minor</name>
    <dbReference type="NCBI Taxonomy" id="1195481"/>
    <lineage>
        <taxon>Eukaryota</taxon>
        <taxon>Fungi</taxon>
        <taxon>Fungi incertae sedis</taxon>
        <taxon>Mucoromycota</taxon>
        <taxon>Mucoromycotina</taxon>
        <taxon>Mucoromycetes</taxon>
        <taxon>Mucorales</taxon>
        <taxon>Lichtheimiaceae</taxon>
        <taxon>Circinella</taxon>
    </lineage>
</organism>
<comment type="similarity">
    <text evidence="1 3">Belongs to the short-chain dehydrogenases/reductases (SDR) family.</text>
</comment>
<keyword evidence="5" id="KW-1185">Reference proteome</keyword>
<proteinExistence type="inferred from homology"/>
<dbReference type="Proteomes" id="UP000646827">
    <property type="component" value="Unassembled WGS sequence"/>
</dbReference>
<dbReference type="OrthoDB" id="542013at2759"/>
<keyword evidence="2" id="KW-0560">Oxidoreductase</keyword>
<dbReference type="PRINTS" id="PR00080">
    <property type="entry name" value="SDRFAMILY"/>
</dbReference>
<name>A0A8H7SB13_9FUNG</name>
<sequence>MSKIILLTGGSGGLGRSAAKQLLSEGHTVVITGRSQEKLKQAIKWINPSNPERLHTITLDLESLVSIQDAVESFKSLGFSTLDVLINNAGCTTVDLEYVKDTKRVEKTVFTNAIGPWYLTVLLRSLITPGGRVLFITSGLHDPKSDSVFKAIGNSAVNDPNLLDLLDGKSNYDGLGYYKISKLAVVWITYMMAKQFPEISINTSDPGYVPITDLNRERPWIFRAIMKISRHFLREAVSEEQCISEYVYYTTSKELDGVTSKYFTYGKETKSSERSYNVEEAIEFWNLTCEICNIPKLALKD</sequence>
<dbReference type="GO" id="GO:0016491">
    <property type="term" value="F:oxidoreductase activity"/>
    <property type="evidence" value="ECO:0007669"/>
    <property type="project" value="UniProtKB-KW"/>
</dbReference>
<evidence type="ECO:0000313" key="5">
    <source>
        <dbReference type="Proteomes" id="UP000646827"/>
    </source>
</evidence>
<gene>
    <name evidence="4" type="ORF">INT45_006401</name>
</gene>
<dbReference type="SUPFAM" id="SSF51735">
    <property type="entry name" value="NAD(P)-binding Rossmann-fold domains"/>
    <property type="match status" value="1"/>
</dbReference>
<comment type="caution">
    <text evidence="4">The sequence shown here is derived from an EMBL/GenBank/DDBJ whole genome shotgun (WGS) entry which is preliminary data.</text>
</comment>
<protein>
    <submittedName>
        <fullName evidence="4">Uncharacterized protein</fullName>
    </submittedName>
</protein>
<evidence type="ECO:0000313" key="4">
    <source>
        <dbReference type="EMBL" id="KAG2226994.1"/>
    </source>
</evidence>
<dbReference type="PANTHER" id="PTHR24320">
    <property type="entry name" value="RETINOL DEHYDROGENASE"/>
    <property type="match status" value="1"/>
</dbReference>
<accession>A0A8H7SB13</accession>
<dbReference type="PRINTS" id="PR00081">
    <property type="entry name" value="GDHRDH"/>
</dbReference>
<dbReference type="InterPro" id="IPR036291">
    <property type="entry name" value="NAD(P)-bd_dom_sf"/>
</dbReference>
<dbReference type="AlphaFoldDB" id="A0A8H7SB13"/>
<dbReference type="InterPro" id="IPR002347">
    <property type="entry name" value="SDR_fam"/>
</dbReference>
<evidence type="ECO:0000256" key="2">
    <source>
        <dbReference type="ARBA" id="ARBA00023002"/>
    </source>
</evidence>
<reference evidence="4 5" key="1">
    <citation type="submission" date="2020-12" db="EMBL/GenBank/DDBJ databases">
        <title>Metabolic potential, ecology and presence of endohyphal bacteria is reflected in genomic diversity of Mucoromycotina.</title>
        <authorList>
            <person name="Muszewska A."/>
            <person name="Okrasinska A."/>
            <person name="Steczkiewicz K."/>
            <person name="Drgas O."/>
            <person name="Orlowska M."/>
            <person name="Perlinska-Lenart U."/>
            <person name="Aleksandrzak-Piekarczyk T."/>
            <person name="Szatraj K."/>
            <person name="Zielenkiewicz U."/>
            <person name="Pilsyk S."/>
            <person name="Malc E."/>
            <person name="Mieczkowski P."/>
            <person name="Kruszewska J.S."/>
            <person name="Biernat P."/>
            <person name="Pawlowska J."/>
        </authorList>
    </citation>
    <scope>NUCLEOTIDE SEQUENCE [LARGE SCALE GENOMIC DNA]</scope>
    <source>
        <strain evidence="4 5">CBS 142.35</strain>
    </source>
</reference>
<evidence type="ECO:0000256" key="3">
    <source>
        <dbReference type="RuleBase" id="RU000363"/>
    </source>
</evidence>
<dbReference type="Gene3D" id="3.40.50.720">
    <property type="entry name" value="NAD(P)-binding Rossmann-like Domain"/>
    <property type="match status" value="1"/>
</dbReference>
<dbReference type="PANTHER" id="PTHR24320:SF152">
    <property type="entry name" value="SHORT-CHAIN DEHYDROGENASE_REDUCTASE FAMILY PROTEIN"/>
    <property type="match status" value="1"/>
</dbReference>